<proteinExistence type="predicted"/>
<protein>
    <submittedName>
        <fullName evidence="1">Gp23</fullName>
    </submittedName>
</protein>
<reference evidence="1 2" key="1">
    <citation type="journal article" date="2013" name="ISME J.">
        <title>Comparative genomics of pathogenic lineages of Vibrio nigripulchritudo identifies virulence-associated traits.</title>
        <authorList>
            <person name="Goudenege D."/>
            <person name="Labreuche Y."/>
            <person name="Krin E."/>
            <person name="Ansquer D."/>
            <person name="Mangenot S."/>
            <person name="Calteau A."/>
            <person name="Medigue C."/>
            <person name="Mazel D."/>
            <person name="Polz M.F."/>
            <person name="Le Roux F."/>
        </authorList>
    </citation>
    <scope>NUCLEOTIDE SEQUENCE [LARGE SCALE GENOMIC DNA]</scope>
    <source>
        <strain evidence="1 2">SOn1</strain>
    </source>
</reference>
<sequence length="534" mass="58937">MGTPSTEQAYREQVANINDNASQLAQHIIHPQMENGEIITDSAARNEAIAQSLNGSVFDNAGEMSSMIAGSAANAVRHYHAMHGEMPSAELMSSMHNSISNMLDPNTDHPHLKAILDSAGDGTMSASEGIIQRNRMVALVVPVQLMMVTNDMVTHIPANYNKSEIFRINRVAGSTFGDLTEGELIDVDFNGQYSSMDQRHLIGNGDGAEVDFNFDIASVSKSMPFAKGKVRILVDRMPVGEDDGKGGIFGKFVDADGETVTFTGTVIYQTGVIALKFSKAPKTGIEIHTIADISLEKDPSLIPTVEHEMVSYELFPHESALVSSNSIQSQFTGKREYNIDIAGMQLATARNLLAADKDRKRLNDIYFYAKGEKTFNLTIPSGLSYRQHYEMIQTILLGISTELMNRTKRSGLVGLVAGREASRVLKSLGAPHMVYAPNYRQLPQPHYVGTVFGYKFKEDPHMPDPWKVLCYAKGREHGDAGYVAGDAISAVNYPHSIGRNLKHENTLYELAYRDLHPHNGRDWFMWLRVIPTKA</sequence>
<evidence type="ECO:0000313" key="1">
    <source>
        <dbReference type="EMBL" id="CCO46628.1"/>
    </source>
</evidence>
<name>A0AAV2VQC1_9VIBR</name>
<dbReference type="AlphaFoldDB" id="A0AAV2VQC1"/>
<comment type="caution">
    <text evidence="1">The sequence shown here is derived from an EMBL/GenBank/DDBJ whole genome shotgun (WGS) entry which is preliminary data.</text>
</comment>
<organism evidence="1 2">
    <name type="scientific">Vibrio nigripulchritudo SOn1</name>
    <dbReference type="NCBI Taxonomy" id="1238450"/>
    <lineage>
        <taxon>Bacteria</taxon>
        <taxon>Pseudomonadati</taxon>
        <taxon>Pseudomonadota</taxon>
        <taxon>Gammaproteobacteria</taxon>
        <taxon>Vibrionales</taxon>
        <taxon>Vibrionaceae</taxon>
        <taxon>Vibrio</taxon>
    </lineage>
</organism>
<dbReference type="EMBL" id="CAOF01000095">
    <property type="protein sequence ID" value="CCO46628.1"/>
    <property type="molecule type" value="Genomic_DNA"/>
</dbReference>
<accession>A0AAV2VQC1</accession>
<gene>
    <name evidence="1" type="ORF">VIBNISOn1_1840011</name>
</gene>
<dbReference type="RefSeq" id="WP_022611686.1">
    <property type="nucleotide sequence ID" value="NZ_LK391965.1"/>
</dbReference>
<evidence type="ECO:0000313" key="2">
    <source>
        <dbReference type="Proteomes" id="UP000018211"/>
    </source>
</evidence>
<dbReference type="Proteomes" id="UP000018211">
    <property type="component" value="Unassembled WGS sequence"/>
</dbReference>